<organism evidence="2 3">
    <name type="scientific">Cerrena zonata</name>
    <dbReference type="NCBI Taxonomy" id="2478898"/>
    <lineage>
        <taxon>Eukaryota</taxon>
        <taxon>Fungi</taxon>
        <taxon>Dikarya</taxon>
        <taxon>Basidiomycota</taxon>
        <taxon>Agaricomycotina</taxon>
        <taxon>Agaricomycetes</taxon>
        <taxon>Polyporales</taxon>
        <taxon>Cerrenaceae</taxon>
        <taxon>Cerrena</taxon>
    </lineage>
</organism>
<keyword evidence="3" id="KW-1185">Reference proteome</keyword>
<name>A0AAW0GL29_9APHY</name>
<dbReference type="Proteomes" id="UP001385951">
    <property type="component" value="Unassembled WGS sequence"/>
</dbReference>
<feature type="compositionally biased region" description="Polar residues" evidence="1">
    <location>
        <begin position="52"/>
        <end position="61"/>
    </location>
</feature>
<accession>A0AAW0GL29</accession>
<evidence type="ECO:0000313" key="2">
    <source>
        <dbReference type="EMBL" id="KAK7694146.1"/>
    </source>
</evidence>
<evidence type="ECO:0000313" key="3">
    <source>
        <dbReference type="Proteomes" id="UP001385951"/>
    </source>
</evidence>
<comment type="caution">
    <text evidence="2">The sequence shown here is derived from an EMBL/GenBank/DDBJ whole genome shotgun (WGS) entry which is preliminary data.</text>
</comment>
<reference evidence="2 3" key="1">
    <citation type="submission" date="2022-09" db="EMBL/GenBank/DDBJ databases">
        <authorList>
            <person name="Palmer J.M."/>
        </authorList>
    </citation>
    <scope>NUCLEOTIDE SEQUENCE [LARGE SCALE GENOMIC DNA]</scope>
    <source>
        <strain evidence="2 3">DSM 7382</strain>
    </source>
</reference>
<sequence length="288" mass="32002">MSDTHDAKHVDKRPTAVRFHNTASFLPYIVPPLLFPQMQRAKHTLPQDLVTPPSSSNSQSAARAPQRSPPFVARNDLEAYFLDVLHLSPEDAKLAFPSEAGIDLVMRTPTNASDAERSRRRQLYHTIASKKLHNTERKPVIIGKKPVAGELDVHLVDIPDDTLAIRLWAGGMADQGIYLLDFFNVVEDMPVNTPNGYILSPIPTPGQFCPVSQLVSWEESMSSRFPEATAATRLQRGAEGTDRYSIMEGMGCQLTRPNREPFYFLIPTRPRPNWGGVQFATARSVGAS</sequence>
<proteinExistence type="predicted"/>
<dbReference type="EMBL" id="JASBNA010000002">
    <property type="protein sequence ID" value="KAK7694146.1"/>
    <property type="molecule type" value="Genomic_DNA"/>
</dbReference>
<gene>
    <name evidence="2" type="ORF">QCA50_001326</name>
</gene>
<feature type="region of interest" description="Disordered" evidence="1">
    <location>
        <begin position="47"/>
        <end position="69"/>
    </location>
</feature>
<dbReference type="AlphaFoldDB" id="A0AAW0GL29"/>
<protein>
    <submittedName>
        <fullName evidence="2">Uncharacterized protein</fullName>
    </submittedName>
</protein>
<evidence type="ECO:0000256" key="1">
    <source>
        <dbReference type="SAM" id="MobiDB-lite"/>
    </source>
</evidence>